<dbReference type="Proteomes" id="UP000008076">
    <property type="component" value="Unassembled WGS sequence"/>
</dbReference>
<reference evidence="4" key="1">
    <citation type="submission" date="2007-12" db="EMBL/GenBank/DDBJ databases">
        <title>Annotation of Entamoeba dispar SAW760.</title>
        <authorList>
            <person name="Lorenzi H."/>
            <person name="Inman J."/>
            <person name="Schobel S."/>
            <person name="Amedeo P."/>
            <person name="Caler E."/>
        </authorList>
    </citation>
    <scope>NUCLEOTIDE SEQUENCE [LARGE SCALE GENOMIC DNA]</scope>
    <source>
        <strain evidence="4">ATCC PRA-260 / SAW760</strain>
    </source>
</reference>
<dbReference type="OrthoDB" id="31608at2759"/>
<keyword evidence="4" id="KW-1185">Reference proteome</keyword>
<keyword evidence="2" id="KW-0812">Transmembrane</keyword>
<evidence type="ECO:0000256" key="2">
    <source>
        <dbReference type="SAM" id="Phobius"/>
    </source>
</evidence>
<feature type="compositionally biased region" description="Polar residues" evidence="1">
    <location>
        <begin position="175"/>
        <end position="188"/>
    </location>
</feature>
<dbReference type="KEGG" id="edi:EDI_216600"/>
<organism evidence="4">
    <name type="scientific">Entamoeba dispar (strain ATCC PRA-260 / SAW760)</name>
    <dbReference type="NCBI Taxonomy" id="370354"/>
    <lineage>
        <taxon>Eukaryota</taxon>
        <taxon>Amoebozoa</taxon>
        <taxon>Evosea</taxon>
        <taxon>Archamoebae</taxon>
        <taxon>Mastigamoebida</taxon>
        <taxon>Entamoebidae</taxon>
        <taxon>Entamoeba</taxon>
    </lineage>
</organism>
<name>B0EKT1_ENTDS</name>
<evidence type="ECO:0000256" key="1">
    <source>
        <dbReference type="SAM" id="MobiDB-lite"/>
    </source>
</evidence>
<keyword evidence="2" id="KW-0472">Membrane</keyword>
<accession>B0EKT1</accession>
<gene>
    <name evidence="3" type="ORF">EDI_216600</name>
</gene>
<dbReference type="GeneID" id="5883890"/>
<proteinExistence type="predicted"/>
<evidence type="ECO:0000313" key="4">
    <source>
        <dbReference type="Proteomes" id="UP000008076"/>
    </source>
</evidence>
<dbReference type="AlphaFoldDB" id="B0EKT1"/>
<feature type="transmembrane region" description="Helical" evidence="2">
    <location>
        <begin position="6"/>
        <end position="30"/>
    </location>
</feature>
<dbReference type="RefSeq" id="XP_001738789.1">
    <property type="nucleotide sequence ID" value="XM_001738737.1"/>
</dbReference>
<protein>
    <submittedName>
        <fullName evidence="3">Uncharacterized protein</fullName>
    </submittedName>
</protein>
<sequence length="309" mass="34971">MEQQQLIINISVLFAGIVIGAISTILFRLLRTWLSKTNNNSKNTERTTSQNKISDLSQMESLVSKVVDKANMSNDKTKIHESVSCIFDSVEHALKRVNNEMQRTNTVSSSVKELLLIVSTQSQQIKNLIGQNQRAQNLVKEISKKTKQIHNDDMCSSQTCESSSIESYQRSSIQDTTGNQNGNAVQGKSKNENLKPEPMYKLYISIEEAMNGCQKLVPLYDSEGNEEIIIVDLYPGIKDREVFAWDKKTIEVRYIKHPYLSRRGNDLVIDKKAVSKGVQHPRSNKTFKEKDEEKLKSLGGFQEGVVIIE</sequence>
<dbReference type="OMA" id="MHSHEIY"/>
<dbReference type="VEuPathDB" id="AmoebaDB:EDI_216600"/>
<dbReference type="eggNOG" id="ENOG502RHGV">
    <property type="taxonomic scope" value="Eukaryota"/>
</dbReference>
<dbReference type="EMBL" id="DS549789">
    <property type="protein sequence ID" value="EDR24851.1"/>
    <property type="molecule type" value="Genomic_DNA"/>
</dbReference>
<evidence type="ECO:0000313" key="3">
    <source>
        <dbReference type="EMBL" id="EDR24851.1"/>
    </source>
</evidence>
<feature type="region of interest" description="Disordered" evidence="1">
    <location>
        <begin position="166"/>
        <end position="193"/>
    </location>
</feature>
<keyword evidence="2" id="KW-1133">Transmembrane helix</keyword>